<dbReference type="EMBL" id="GBXM01073860">
    <property type="protein sequence ID" value="JAH34717.1"/>
    <property type="molecule type" value="Transcribed_RNA"/>
</dbReference>
<reference evidence="1" key="1">
    <citation type="submission" date="2014-11" db="EMBL/GenBank/DDBJ databases">
        <authorList>
            <person name="Amaro Gonzalez C."/>
        </authorList>
    </citation>
    <scope>NUCLEOTIDE SEQUENCE</scope>
</reference>
<organism evidence="1">
    <name type="scientific">Anguilla anguilla</name>
    <name type="common">European freshwater eel</name>
    <name type="synonym">Muraena anguilla</name>
    <dbReference type="NCBI Taxonomy" id="7936"/>
    <lineage>
        <taxon>Eukaryota</taxon>
        <taxon>Metazoa</taxon>
        <taxon>Chordata</taxon>
        <taxon>Craniata</taxon>
        <taxon>Vertebrata</taxon>
        <taxon>Euteleostomi</taxon>
        <taxon>Actinopterygii</taxon>
        <taxon>Neopterygii</taxon>
        <taxon>Teleostei</taxon>
        <taxon>Anguilliformes</taxon>
        <taxon>Anguillidae</taxon>
        <taxon>Anguilla</taxon>
    </lineage>
</organism>
<evidence type="ECO:0000313" key="1">
    <source>
        <dbReference type="EMBL" id="JAH34717.1"/>
    </source>
</evidence>
<dbReference type="AlphaFoldDB" id="A0A0E9S0K1"/>
<protein>
    <submittedName>
        <fullName evidence="1">Uncharacterized protein</fullName>
    </submittedName>
</protein>
<reference evidence="1" key="2">
    <citation type="journal article" date="2015" name="Fish Shellfish Immunol.">
        <title>Early steps in the European eel (Anguilla anguilla)-Vibrio vulnificus interaction in the gills: Role of the RtxA13 toxin.</title>
        <authorList>
            <person name="Callol A."/>
            <person name="Pajuelo D."/>
            <person name="Ebbesson L."/>
            <person name="Teles M."/>
            <person name="MacKenzie S."/>
            <person name="Amaro C."/>
        </authorList>
    </citation>
    <scope>NUCLEOTIDE SEQUENCE</scope>
</reference>
<proteinExistence type="predicted"/>
<sequence length="41" mass="4931">MSEVAIQYFFRMQNYKYDYFCVICTAKYSHLIQNGKGTLRV</sequence>
<accession>A0A0E9S0K1</accession>
<name>A0A0E9S0K1_ANGAN</name>